<proteinExistence type="predicted"/>
<evidence type="ECO:0000313" key="3">
    <source>
        <dbReference type="EMBL" id="MXO97798.1"/>
    </source>
</evidence>
<dbReference type="OrthoDB" id="9796461at2"/>
<feature type="transmembrane region" description="Helical" evidence="1">
    <location>
        <begin position="138"/>
        <end position="156"/>
    </location>
</feature>
<dbReference type="Pfam" id="PF01757">
    <property type="entry name" value="Acyl_transf_3"/>
    <property type="match status" value="1"/>
</dbReference>
<comment type="caution">
    <text evidence="3">The sequence shown here is derived from an EMBL/GenBank/DDBJ whole genome shotgun (WGS) entry which is preliminary data.</text>
</comment>
<sequence length="377" mass="41393">MGENGSLSAMGVAVPPAAGTAAPAEQVLAAGVAQGRHIWHTIDGMRGLAAIAVVTFHYRNMLGPWWFESAHLAVDLFFLISGVVIAAAYDQKLAEGLSTWRFMQARMIRLMPLYLLGLCLGASVILFDILMGQSRWSLAQLMPVLVIGVLMLPNPFPAPRHDLFPLNLPSWSLFWEVTVNLLYALLHRVLTLPRVLMVAGLAGVALALLTIEAGTLDFGYNWTRPEIGFLRVVLSFFAGVALMKLHRMGRLPRLQLPPVLLLLATAALLALPAEWGWIKDMACVTLAFPLVCIVALNSEPRFLAPYVLLGMVSYPVYVIHMVIPFARLSYGMLGEQIGDFGPAGGMVAIMILLALSLVLAWFYDIPVRRWINTRLAR</sequence>
<evidence type="ECO:0000259" key="2">
    <source>
        <dbReference type="Pfam" id="PF01757"/>
    </source>
</evidence>
<dbReference type="PANTHER" id="PTHR23028">
    <property type="entry name" value="ACETYLTRANSFERASE"/>
    <property type="match status" value="1"/>
</dbReference>
<dbReference type="InterPro" id="IPR050879">
    <property type="entry name" value="Acyltransferase_3"/>
</dbReference>
<dbReference type="InterPro" id="IPR002656">
    <property type="entry name" value="Acyl_transf_3_dom"/>
</dbReference>
<keyword evidence="3" id="KW-0012">Acyltransferase</keyword>
<dbReference type="AlphaFoldDB" id="A0A6I4TT52"/>
<feature type="transmembrane region" description="Helical" evidence="1">
    <location>
        <begin position="70"/>
        <end position="89"/>
    </location>
</feature>
<dbReference type="PANTHER" id="PTHR23028:SF134">
    <property type="entry name" value="PUTATIVE (AFU_ORTHOLOGUE AFUA_4G08520)-RELATED"/>
    <property type="match status" value="1"/>
</dbReference>
<dbReference type="GO" id="GO:0016747">
    <property type="term" value="F:acyltransferase activity, transferring groups other than amino-acyl groups"/>
    <property type="evidence" value="ECO:0007669"/>
    <property type="project" value="InterPro"/>
</dbReference>
<feature type="transmembrane region" description="Helical" evidence="1">
    <location>
        <begin position="168"/>
        <end position="186"/>
    </location>
</feature>
<name>A0A6I4TT52_9SPHN</name>
<dbReference type="EMBL" id="WTYJ01000001">
    <property type="protein sequence ID" value="MXO97798.1"/>
    <property type="molecule type" value="Genomic_DNA"/>
</dbReference>
<accession>A0A6I4TT52</accession>
<evidence type="ECO:0000313" key="4">
    <source>
        <dbReference type="Proteomes" id="UP000469430"/>
    </source>
</evidence>
<organism evidence="3 4">
    <name type="scientific">Croceibacterium xixiisoli</name>
    <dbReference type="NCBI Taxonomy" id="1476466"/>
    <lineage>
        <taxon>Bacteria</taxon>
        <taxon>Pseudomonadati</taxon>
        <taxon>Pseudomonadota</taxon>
        <taxon>Alphaproteobacteria</taxon>
        <taxon>Sphingomonadales</taxon>
        <taxon>Erythrobacteraceae</taxon>
        <taxon>Croceibacterium</taxon>
    </lineage>
</organism>
<feature type="transmembrane region" description="Helical" evidence="1">
    <location>
        <begin position="343"/>
        <end position="363"/>
    </location>
</feature>
<feature type="transmembrane region" description="Helical" evidence="1">
    <location>
        <begin position="195"/>
        <end position="216"/>
    </location>
</feature>
<evidence type="ECO:0000256" key="1">
    <source>
        <dbReference type="SAM" id="Phobius"/>
    </source>
</evidence>
<feature type="transmembrane region" description="Helical" evidence="1">
    <location>
        <begin position="109"/>
        <end position="131"/>
    </location>
</feature>
<feature type="domain" description="Acyltransferase 3" evidence="2">
    <location>
        <begin position="40"/>
        <end position="362"/>
    </location>
</feature>
<keyword evidence="1" id="KW-0472">Membrane</keyword>
<dbReference type="Proteomes" id="UP000469430">
    <property type="component" value="Unassembled WGS sequence"/>
</dbReference>
<feature type="transmembrane region" description="Helical" evidence="1">
    <location>
        <begin position="303"/>
        <end position="323"/>
    </location>
</feature>
<feature type="transmembrane region" description="Helical" evidence="1">
    <location>
        <begin position="228"/>
        <end position="245"/>
    </location>
</feature>
<feature type="transmembrane region" description="Helical" evidence="1">
    <location>
        <begin position="254"/>
        <end position="271"/>
    </location>
</feature>
<keyword evidence="1" id="KW-1133">Transmembrane helix</keyword>
<keyword evidence="1" id="KW-0812">Transmembrane</keyword>
<keyword evidence="3" id="KW-0808">Transferase</keyword>
<protein>
    <submittedName>
        <fullName evidence="3">Acyltransferase family protein</fullName>
    </submittedName>
</protein>
<reference evidence="3 4" key="1">
    <citation type="submission" date="2019-12" db="EMBL/GenBank/DDBJ databases">
        <title>Genomic-based taxomic classification of the family Erythrobacteraceae.</title>
        <authorList>
            <person name="Xu L."/>
        </authorList>
    </citation>
    <scope>NUCLEOTIDE SEQUENCE [LARGE SCALE GENOMIC DNA]</scope>
    <source>
        <strain evidence="3 4">S36</strain>
    </source>
</reference>
<dbReference type="RefSeq" id="WP_161389493.1">
    <property type="nucleotide sequence ID" value="NZ_JBHSCP010000001.1"/>
</dbReference>
<keyword evidence="4" id="KW-1185">Reference proteome</keyword>
<gene>
    <name evidence="3" type="ORF">GRI97_02195</name>
</gene>